<sequence>MKSIALPLPLPSSIKLQTNCNPGAVSYRVCSLFATANATYNNKPIEISLRTSPNRLVREQVRFKEYENGTTLKEGLENELETIVQRLKTAVETIIDLEVHKFTSKVDGELSFADRRILIEEMSSEIVRKFWEKPVQYLASGDGNIEKKLKHLHVLVRMLEQSCQNNKR</sequence>
<protein>
    <recommendedName>
        <fullName evidence="1">Tetrapyrrole biosynthesis glutamyl-tRNA reductase dimerisation domain-containing protein</fullName>
    </recommendedName>
</protein>
<comment type="caution">
    <text evidence="2">The sequence shown here is derived from an EMBL/GenBank/DDBJ whole genome shotgun (WGS) entry which is preliminary data.</text>
</comment>
<evidence type="ECO:0000259" key="1">
    <source>
        <dbReference type="Pfam" id="PF00745"/>
    </source>
</evidence>
<keyword evidence="3" id="KW-1185">Reference proteome</keyword>
<dbReference type="InterPro" id="IPR015896">
    <property type="entry name" value="4pyrrol_synth_GluRdtase_dimer"/>
</dbReference>
<evidence type="ECO:0000313" key="2">
    <source>
        <dbReference type="EMBL" id="KAH7577505.1"/>
    </source>
</evidence>
<dbReference type="Proteomes" id="UP000827721">
    <property type="component" value="Unassembled WGS sequence"/>
</dbReference>
<evidence type="ECO:0000313" key="3">
    <source>
        <dbReference type="Proteomes" id="UP000827721"/>
    </source>
</evidence>
<name>A0ABQ8ILC9_9ROSI</name>
<feature type="domain" description="Tetrapyrrole biosynthesis glutamyl-tRNA reductase dimerisation" evidence="1">
    <location>
        <begin position="79"/>
        <end position="142"/>
    </location>
</feature>
<organism evidence="2 3">
    <name type="scientific">Xanthoceras sorbifolium</name>
    <dbReference type="NCBI Taxonomy" id="99658"/>
    <lineage>
        <taxon>Eukaryota</taxon>
        <taxon>Viridiplantae</taxon>
        <taxon>Streptophyta</taxon>
        <taxon>Embryophyta</taxon>
        <taxon>Tracheophyta</taxon>
        <taxon>Spermatophyta</taxon>
        <taxon>Magnoliopsida</taxon>
        <taxon>eudicotyledons</taxon>
        <taxon>Gunneridae</taxon>
        <taxon>Pentapetalae</taxon>
        <taxon>rosids</taxon>
        <taxon>malvids</taxon>
        <taxon>Sapindales</taxon>
        <taxon>Sapindaceae</taxon>
        <taxon>Xanthoceroideae</taxon>
        <taxon>Xanthoceras</taxon>
    </lineage>
</organism>
<gene>
    <name evidence="2" type="ORF">JRO89_XS01G0259500</name>
</gene>
<proteinExistence type="predicted"/>
<dbReference type="Pfam" id="PF00745">
    <property type="entry name" value="GlutR_dimer"/>
    <property type="match status" value="1"/>
</dbReference>
<accession>A0ABQ8ILC9</accession>
<dbReference type="EMBL" id="JAFEMO010000001">
    <property type="protein sequence ID" value="KAH7577505.1"/>
    <property type="molecule type" value="Genomic_DNA"/>
</dbReference>
<reference evidence="2 3" key="1">
    <citation type="submission" date="2021-02" db="EMBL/GenBank/DDBJ databases">
        <title>Plant Genome Project.</title>
        <authorList>
            <person name="Zhang R.-G."/>
        </authorList>
    </citation>
    <scope>NUCLEOTIDE SEQUENCE [LARGE SCALE GENOMIC DNA]</scope>
    <source>
        <tissue evidence="2">Leaves</tissue>
    </source>
</reference>